<dbReference type="Proteomes" id="UP001142393">
    <property type="component" value="Unassembled WGS sequence"/>
</dbReference>
<dbReference type="PANTHER" id="PTHR10366">
    <property type="entry name" value="NAD DEPENDENT EPIMERASE/DEHYDRATASE"/>
    <property type="match status" value="1"/>
</dbReference>
<dbReference type="Pfam" id="PF01370">
    <property type="entry name" value="Epimerase"/>
    <property type="match status" value="1"/>
</dbReference>
<name>A0A9W8PCC1_9AGAR</name>
<comment type="caution">
    <text evidence="4">The sequence shown here is derived from an EMBL/GenBank/DDBJ whole genome shotgun (WGS) entry which is preliminary data.</text>
</comment>
<dbReference type="AlphaFoldDB" id="A0A9W8PCC1"/>
<organism evidence="4 5">
    <name type="scientific">Lentinula detonsa</name>
    <dbReference type="NCBI Taxonomy" id="2804962"/>
    <lineage>
        <taxon>Eukaryota</taxon>
        <taxon>Fungi</taxon>
        <taxon>Dikarya</taxon>
        <taxon>Basidiomycota</taxon>
        <taxon>Agaricomycotina</taxon>
        <taxon>Agaricomycetes</taxon>
        <taxon>Agaricomycetidae</taxon>
        <taxon>Agaricales</taxon>
        <taxon>Marasmiineae</taxon>
        <taxon>Omphalotaceae</taxon>
        <taxon>Lentinula</taxon>
    </lineage>
</organism>
<proteinExistence type="inferred from homology"/>
<evidence type="ECO:0000313" key="5">
    <source>
        <dbReference type="Proteomes" id="UP001142393"/>
    </source>
</evidence>
<keyword evidence="1" id="KW-0560">Oxidoreductase</keyword>
<sequence length="335" mass="37225">MPALDTNTTILVSGANGFLATWIIDILLKRGYTVRAAVRTEAKGQHLMNQFKSYEERGKIELITVGDIVSETAFDIAVKNVDGIIHTASPVHLGGGEPNEMIVPAVSGTLGILKSAMKYGNAVKRIIITSSCAAVKESVIRPNLDENDWNELSILECERKGKNAHPLDMYSASKTIAEKRAWQFVAEHRSEIKWDLVVITPPWIFGPPLHEVTSAETLNSSNMYWYKAVFEENYFGQNPETDPMHGWIDIRDAAEAHARALETAAAGGERIIVCAGSPYVWQDLRDAFKGIQPKVHSVGTIFNTAKEHRILGLEYRSMKVMTDDILAYVAKRGWQ</sequence>
<feature type="domain" description="NAD-dependent epimerase/dehydratase" evidence="3">
    <location>
        <begin position="10"/>
        <end position="272"/>
    </location>
</feature>
<evidence type="ECO:0000313" key="4">
    <source>
        <dbReference type="EMBL" id="KAJ3751158.1"/>
    </source>
</evidence>
<dbReference type="PANTHER" id="PTHR10366:SF564">
    <property type="entry name" value="STEROL-4-ALPHA-CARBOXYLATE 3-DEHYDROGENASE, DECARBOXYLATING"/>
    <property type="match status" value="1"/>
</dbReference>
<comment type="similarity">
    <text evidence="2">Belongs to the NAD(P)-dependent epimerase/dehydratase family. Dihydroflavonol-4-reductase subfamily.</text>
</comment>
<dbReference type="Gene3D" id="3.40.50.720">
    <property type="entry name" value="NAD(P)-binding Rossmann-like Domain"/>
    <property type="match status" value="1"/>
</dbReference>
<gene>
    <name evidence="4" type="ORF">DFH05DRAFT_1532389</name>
</gene>
<dbReference type="InterPro" id="IPR001509">
    <property type="entry name" value="Epimerase_deHydtase"/>
</dbReference>
<dbReference type="InterPro" id="IPR050425">
    <property type="entry name" value="NAD(P)_dehydrat-like"/>
</dbReference>
<dbReference type="InterPro" id="IPR036291">
    <property type="entry name" value="NAD(P)-bd_dom_sf"/>
</dbReference>
<dbReference type="GO" id="GO:0016616">
    <property type="term" value="F:oxidoreductase activity, acting on the CH-OH group of donors, NAD or NADP as acceptor"/>
    <property type="evidence" value="ECO:0007669"/>
    <property type="project" value="TreeGrafter"/>
</dbReference>
<dbReference type="SUPFAM" id="SSF51735">
    <property type="entry name" value="NAD(P)-binding Rossmann-fold domains"/>
    <property type="match status" value="1"/>
</dbReference>
<dbReference type="EMBL" id="JANVFU010000001">
    <property type="protein sequence ID" value="KAJ3751158.1"/>
    <property type="molecule type" value="Genomic_DNA"/>
</dbReference>
<keyword evidence="5" id="KW-1185">Reference proteome</keyword>
<evidence type="ECO:0000259" key="3">
    <source>
        <dbReference type="Pfam" id="PF01370"/>
    </source>
</evidence>
<reference evidence="4 5" key="1">
    <citation type="journal article" date="2023" name="Proc. Natl. Acad. Sci. U.S.A.">
        <title>A global phylogenomic analysis of the shiitake genus Lentinula.</title>
        <authorList>
            <person name="Sierra-Patev S."/>
            <person name="Min B."/>
            <person name="Naranjo-Ortiz M."/>
            <person name="Looney B."/>
            <person name="Konkel Z."/>
            <person name="Slot J.C."/>
            <person name="Sakamoto Y."/>
            <person name="Steenwyk J.L."/>
            <person name="Rokas A."/>
            <person name="Carro J."/>
            <person name="Camarero S."/>
            <person name="Ferreira P."/>
            <person name="Molpeceres G."/>
            <person name="Ruiz-Duenas F.J."/>
            <person name="Serrano A."/>
            <person name="Henrissat B."/>
            <person name="Drula E."/>
            <person name="Hughes K.W."/>
            <person name="Mata J.L."/>
            <person name="Ishikawa N.K."/>
            <person name="Vargas-Isla R."/>
            <person name="Ushijima S."/>
            <person name="Smith C.A."/>
            <person name="Donoghue J."/>
            <person name="Ahrendt S."/>
            <person name="Andreopoulos W."/>
            <person name="He G."/>
            <person name="LaButti K."/>
            <person name="Lipzen A."/>
            <person name="Ng V."/>
            <person name="Riley R."/>
            <person name="Sandor L."/>
            <person name="Barry K."/>
            <person name="Martinez A.T."/>
            <person name="Xiao Y."/>
            <person name="Gibbons J.G."/>
            <person name="Terashima K."/>
            <person name="Grigoriev I.V."/>
            <person name="Hibbett D."/>
        </authorList>
    </citation>
    <scope>NUCLEOTIDE SEQUENCE [LARGE SCALE GENOMIC DNA]</scope>
    <source>
        <strain evidence="4 5">TFB7810</strain>
    </source>
</reference>
<evidence type="ECO:0000256" key="1">
    <source>
        <dbReference type="ARBA" id="ARBA00023002"/>
    </source>
</evidence>
<accession>A0A9W8PCC1</accession>
<evidence type="ECO:0000256" key="2">
    <source>
        <dbReference type="ARBA" id="ARBA00023445"/>
    </source>
</evidence>
<protein>
    <submittedName>
        <fullName evidence="4">D-lactaldehyde dehydrogenase</fullName>
    </submittedName>
</protein>